<dbReference type="NCBIfam" id="TIGR03598">
    <property type="entry name" value="GTPase_YsxC"/>
    <property type="match status" value="1"/>
</dbReference>
<dbReference type="NCBIfam" id="TIGR00231">
    <property type="entry name" value="small_GTP"/>
    <property type="match status" value="1"/>
</dbReference>
<dbReference type="CDD" id="cd01876">
    <property type="entry name" value="YihA_EngB"/>
    <property type="match status" value="1"/>
</dbReference>
<evidence type="ECO:0000256" key="6">
    <source>
        <dbReference type="ARBA" id="ARBA00022842"/>
    </source>
</evidence>
<feature type="domain" description="EngB-type G" evidence="11">
    <location>
        <begin position="22"/>
        <end position="194"/>
    </location>
</feature>
<keyword evidence="4" id="KW-0479">Metal-binding</keyword>
<comment type="caution">
    <text evidence="12">The sequence shown here is derived from an EMBL/GenBank/DDBJ whole genome shotgun (WGS) entry which is preliminary data.</text>
</comment>
<dbReference type="GO" id="GO:0005829">
    <property type="term" value="C:cytosol"/>
    <property type="evidence" value="ECO:0007669"/>
    <property type="project" value="TreeGrafter"/>
</dbReference>
<protein>
    <recommendedName>
        <fullName evidence="10">Probable GTP-binding protein EngB</fullName>
    </recommendedName>
</protein>
<evidence type="ECO:0000256" key="4">
    <source>
        <dbReference type="ARBA" id="ARBA00022723"/>
    </source>
</evidence>
<organism evidence="12 13">
    <name type="scientific">Candidatus Avidehalobacter gallistercoris</name>
    <dbReference type="NCBI Taxonomy" id="2840694"/>
    <lineage>
        <taxon>Bacteria</taxon>
        <taxon>Bacillati</taxon>
        <taxon>Bacillota</taxon>
        <taxon>Clostridia</taxon>
        <taxon>Eubacteriales</taxon>
        <taxon>Peptococcaceae</taxon>
        <taxon>Peptococcaceae incertae sedis</taxon>
        <taxon>Candidatus Avidehalobacter</taxon>
    </lineage>
</organism>
<dbReference type="Pfam" id="PF01926">
    <property type="entry name" value="MMR_HSR1"/>
    <property type="match status" value="1"/>
</dbReference>
<evidence type="ECO:0000256" key="10">
    <source>
        <dbReference type="HAMAP-Rule" id="MF_00321"/>
    </source>
</evidence>
<keyword evidence="7 10" id="KW-0342">GTP-binding</keyword>
<name>A0A9D1HKE3_9FIRM</name>
<evidence type="ECO:0000256" key="7">
    <source>
        <dbReference type="ARBA" id="ARBA00023134"/>
    </source>
</evidence>
<accession>A0A9D1HKE3</accession>
<sequence>MQIKRANYLLTAVKAAQYPEQQLPAVTFCGRSNVGKSSLINTLLNRRNLARTSSQPGKTRTINFYDIDGAWYLVDLPGYGYAKVAKAERENWRVMIDEYLEKYRGPKLFVQLVDIRHEPSALDCQMWEWLVAAGAPALIVATKSDKISRGARAKHLALIGRTLHVNAADIIPFSAVTRDGRDILLDEIEAYLQAVSEGAMNEA</sequence>
<dbReference type="GO" id="GO:0005525">
    <property type="term" value="F:GTP binding"/>
    <property type="evidence" value="ECO:0007669"/>
    <property type="project" value="UniProtKB-UniRule"/>
</dbReference>
<dbReference type="PANTHER" id="PTHR11649">
    <property type="entry name" value="MSS1/TRME-RELATED GTP-BINDING PROTEIN"/>
    <property type="match status" value="1"/>
</dbReference>
<keyword evidence="9 10" id="KW-0131">Cell cycle</keyword>
<proteinExistence type="inferred from homology"/>
<gene>
    <name evidence="10" type="primary">engB</name>
    <name evidence="12" type="ORF">IAB00_05695</name>
</gene>
<reference evidence="12" key="1">
    <citation type="submission" date="2020-10" db="EMBL/GenBank/DDBJ databases">
        <authorList>
            <person name="Gilroy R."/>
        </authorList>
    </citation>
    <scope>NUCLEOTIDE SEQUENCE</scope>
    <source>
        <strain evidence="12">2830</strain>
    </source>
</reference>
<evidence type="ECO:0000256" key="8">
    <source>
        <dbReference type="ARBA" id="ARBA00023210"/>
    </source>
</evidence>
<dbReference type="PROSITE" id="PS51706">
    <property type="entry name" value="G_ENGB"/>
    <property type="match status" value="1"/>
</dbReference>
<evidence type="ECO:0000313" key="12">
    <source>
        <dbReference type="EMBL" id="HIU10714.1"/>
    </source>
</evidence>
<dbReference type="GO" id="GO:0000917">
    <property type="term" value="P:division septum assembly"/>
    <property type="evidence" value="ECO:0007669"/>
    <property type="project" value="UniProtKB-KW"/>
</dbReference>
<dbReference type="AlphaFoldDB" id="A0A9D1HKE3"/>
<keyword evidence="8 10" id="KW-0717">Septation</keyword>
<reference evidence="12" key="2">
    <citation type="journal article" date="2021" name="PeerJ">
        <title>Extensive microbial diversity within the chicken gut microbiome revealed by metagenomics and culture.</title>
        <authorList>
            <person name="Gilroy R."/>
            <person name="Ravi A."/>
            <person name="Getino M."/>
            <person name="Pursley I."/>
            <person name="Horton D.L."/>
            <person name="Alikhan N.F."/>
            <person name="Baker D."/>
            <person name="Gharbi K."/>
            <person name="Hall N."/>
            <person name="Watson M."/>
            <person name="Adriaenssens E.M."/>
            <person name="Foster-Nyarko E."/>
            <person name="Jarju S."/>
            <person name="Secka A."/>
            <person name="Antonio M."/>
            <person name="Oren A."/>
            <person name="Chaudhuri R.R."/>
            <person name="La Ragione R."/>
            <person name="Hildebrand F."/>
            <person name="Pallen M.J."/>
        </authorList>
    </citation>
    <scope>NUCLEOTIDE SEQUENCE</scope>
    <source>
        <strain evidence="12">2830</strain>
    </source>
</reference>
<dbReference type="InterPro" id="IPR019987">
    <property type="entry name" value="GTP-bd_ribosome_bio_YsxC"/>
</dbReference>
<dbReference type="InterPro" id="IPR030393">
    <property type="entry name" value="G_ENGB_dom"/>
</dbReference>
<dbReference type="InterPro" id="IPR006073">
    <property type="entry name" value="GTP-bd"/>
</dbReference>
<keyword evidence="6" id="KW-0460">Magnesium</keyword>
<dbReference type="SUPFAM" id="SSF52540">
    <property type="entry name" value="P-loop containing nucleoside triphosphate hydrolases"/>
    <property type="match status" value="1"/>
</dbReference>
<dbReference type="Proteomes" id="UP000824124">
    <property type="component" value="Unassembled WGS sequence"/>
</dbReference>
<evidence type="ECO:0000259" key="11">
    <source>
        <dbReference type="PROSITE" id="PS51706"/>
    </source>
</evidence>
<dbReference type="InterPro" id="IPR027417">
    <property type="entry name" value="P-loop_NTPase"/>
</dbReference>
<dbReference type="InterPro" id="IPR005225">
    <property type="entry name" value="Small_GTP-bd"/>
</dbReference>
<evidence type="ECO:0000256" key="9">
    <source>
        <dbReference type="ARBA" id="ARBA00023306"/>
    </source>
</evidence>
<evidence type="ECO:0000313" key="13">
    <source>
        <dbReference type="Proteomes" id="UP000824124"/>
    </source>
</evidence>
<evidence type="ECO:0000256" key="2">
    <source>
        <dbReference type="ARBA" id="ARBA00009638"/>
    </source>
</evidence>
<evidence type="ECO:0000256" key="1">
    <source>
        <dbReference type="ARBA" id="ARBA00001946"/>
    </source>
</evidence>
<comment type="similarity">
    <text evidence="2 10">Belongs to the TRAFAC class TrmE-Era-EngA-EngB-Septin-like GTPase superfamily. EngB GTPase family.</text>
</comment>
<evidence type="ECO:0000256" key="3">
    <source>
        <dbReference type="ARBA" id="ARBA00022618"/>
    </source>
</evidence>
<dbReference type="FunFam" id="3.40.50.300:FF:000098">
    <property type="entry name" value="Probable GTP-binding protein EngB"/>
    <property type="match status" value="1"/>
</dbReference>
<dbReference type="Gene3D" id="3.40.50.300">
    <property type="entry name" value="P-loop containing nucleotide triphosphate hydrolases"/>
    <property type="match status" value="1"/>
</dbReference>
<evidence type="ECO:0000256" key="5">
    <source>
        <dbReference type="ARBA" id="ARBA00022741"/>
    </source>
</evidence>
<keyword evidence="5 10" id="KW-0547">Nucleotide-binding</keyword>
<comment type="function">
    <text evidence="10">Necessary for normal cell division and for the maintenance of normal septation.</text>
</comment>
<keyword evidence="3 10" id="KW-0132">Cell division</keyword>
<dbReference type="GO" id="GO:0046872">
    <property type="term" value="F:metal ion binding"/>
    <property type="evidence" value="ECO:0007669"/>
    <property type="project" value="UniProtKB-KW"/>
</dbReference>
<dbReference type="PANTHER" id="PTHR11649:SF13">
    <property type="entry name" value="ENGB-TYPE G DOMAIN-CONTAINING PROTEIN"/>
    <property type="match status" value="1"/>
</dbReference>
<dbReference type="HAMAP" id="MF_00321">
    <property type="entry name" value="GTPase_EngB"/>
    <property type="match status" value="1"/>
</dbReference>
<dbReference type="EMBL" id="DVMH01000029">
    <property type="protein sequence ID" value="HIU10714.1"/>
    <property type="molecule type" value="Genomic_DNA"/>
</dbReference>
<comment type="cofactor">
    <cofactor evidence="1">
        <name>Mg(2+)</name>
        <dbReference type="ChEBI" id="CHEBI:18420"/>
    </cofactor>
</comment>